<keyword evidence="7" id="KW-0614">Plasmid</keyword>
<evidence type="ECO:0000256" key="1">
    <source>
        <dbReference type="ARBA" id="ARBA00004651"/>
    </source>
</evidence>
<protein>
    <submittedName>
        <fullName evidence="7">Copper resistance protein CopD</fullName>
    </submittedName>
</protein>
<organism evidence="7">
    <name type="scientific">Ralstonia solanacearum</name>
    <name type="common">Pseudomonas solanacearum</name>
    <dbReference type="NCBI Taxonomy" id="305"/>
    <lineage>
        <taxon>Bacteria</taxon>
        <taxon>Pseudomonadati</taxon>
        <taxon>Pseudomonadota</taxon>
        <taxon>Betaproteobacteria</taxon>
        <taxon>Burkholderiales</taxon>
        <taxon>Burkholderiaceae</taxon>
        <taxon>Ralstonia</taxon>
        <taxon>Ralstonia solanacearum species complex</taxon>
    </lineage>
</organism>
<keyword evidence="5" id="KW-0472">Membrane</keyword>
<evidence type="ECO:0000259" key="6">
    <source>
        <dbReference type="Pfam" id="PF05425"/>
    </source>
</evidence>
<dbReference type="EMBL" id="CP026093">
    <property type="protein sequence ID" value="AYB57979.1"/>
    <property type="molecule type" value="Genomic_DNA"/>
</dbReference>
<sequence length="309" mass="32004">MPDNWLAVALRFALYLDLMVAFGVALFGLYAMRPDERSSVVARRYVYVIGLAAVLGIGLSLASMVVMAKAMTGATEYAELTAHVFGMIMTATSVGLAWTARIVVLLAALAVIAMLRTRPTLRFGVSASLGAAALATVAWAGHGAMDDGTRGGLHLASDIVHLLAAGAWVGALFAFVILSKEAREASPEAAERLGRASNGFAHIGTMIVATLVLTGAVNYLLIMGPTAEGLLTTAYGGLLLAKLALFALMLVLAAANRYRLSPRLAGALKNGDHTEAVAGLRQSLITETCLAVLILVLVACLGVLSPAGA</sequence>
<dbReference type="AlphaFoldDB" id="A0A5H2PQ68"/>
<dbReference type="PANTHER" id="PTHR34820">
    <property type="entry name" value="INNER MEMBRANE PROTEIN YEBZ"/>
    <property type="match status" value="1"/>
</dbReference>
<evidence type="ECO:0000256" key="3">
    <source>
        <dbReference type="ARBA" id="ARBA00022692"/>
    </source>
</evidence>
<dbReference type="GeneID" id="61365023"/>
<dbReference type="InterPro" id="IPR047689">
    <property type="entry name" value="CopD"/>
</dbReference>
<dbReference type="NCBIfam" id="NF033808">
    <property type="entry name" value="copper_CopD"/>
    <property type="match status" value="1"/>
</dbReference>
<dbReference type="InterPro" id="IPR008457">
    <property type="entry name" value="Cu-R_CopD_dom"/>
</dbReference>
<accession>A0A5H2PQ68</accession>
<dbReference type="InterPro" id="IPR032694">
    <property type="entry name" value="CopC/D"/>
</dbReference>
<keyword evidence="4" id="KW-1133">Transmembrane helix</keyword>
<dbReference type="GO" id="GO:0006825">
    <property type="term" value="P:copper ion transport"/>
    <property type="evidence" value="ECO:0007669"/>
    <property type="project" value="InterPro"/>
</dbReference>
<evidence type="ECO:0000256" key="5">
    <source>
        <dbReference type="ARBA" id="ARBA00023136"/>
    </source>
</evidence>
<proteinExistence type="predicted"/>
<comment type="subcellular location">
    <subcellularLocation>
        <location evidence="1">Cell membrane</location>
        <topology evidence="1">Multi-pass membrane protein</topology>
    </subcellularLocation>
</comment>
<dbReference type="PANTHER" id="PTHR34820:SF4">
    <property type="entry name" value="INNER MEMBRANE PROTEIN YEBZ"/>
    <property type="match status" value="1"/>
</dbReference>
<name>A0A5H2PQ68_RALSL</name>
<gene>
    <name evidence="7" type="ORF">C2L97_18335</name>
</gene>
<reference evidence="7" key="1">
    <citation type="submission" date="2018-01" db="EMBL/GenBank/DDBJ databases">
        <title>Complete Genome Sequence of three strains from Ralstonia solanacearum ecotype Moko sequevar IIA-53 from Brazil.</title>
        <authorList>
            <person name="Silva J.R."/>
            <person name="Albuquerque G.M.R."/>
            <person name="Pais A.K.L."/>
            <person name="Silva A.M.F."/>
            <person name="Boiteux M.E.N.F."/>
            <person name="Souza E.B."/>
            <person name="Mariano R.L.R."/>
        </authorList>
    </citation>
    <scope>NUCLEOTIDE SEQUENCE [LARGE SCALE GENOMIC DNA]</scope>
    <source>
        <strain evidence="7">SFC</strain>
        <plasmid evidence="7">unnamed</plasmid>
    </source>
</reference>
<keyword evidence="3" id="KW-0812">Transmembrane</keyword>
<evidence type="ECO:0000313" key="7">
    <source>
        <dbReference type="EMBL" id="AYB57979.1"/>
    </source>
</evidence>
<geneLocation type="plasmid" evidence="7">
    <name>unnamed</name>
</geneLocation>
<evidence type="ECO:0000256" key="4">
    <source>
        <dbReference type="ARBA" id="ARBA00022989"/>
    </source>
</evidence>
<evidence type="ECO:0000256" key="2">
    <source>
        <dbReference type="ARBA" id="ARBA00022475"/>
    </source>
</evidence>
<feature type="domain" description="Copper resistance protein D" evidence="6">
    <location>
        <begin position="195"/>
        <end position="301"/>
    </location>
</feature>
<dbReference type="Pfam" id="PF05425">
    <property type="entry name" value="CopD"/>
    <property type="match status" value="1"/>
</dbReference>
<dbReference type="RefSeq" id="WP_014618715.1">
    <property type="nucleotide sequence ID" value="NZ_CDLS01000001.1"/>
</dbReference>
<dbReference type="GO" id="GO:0005886">
    <property type="term" value="C:plasma membrane"/>
    <property type="evidence" value="ECO:0007669"/>
    <property type="project" value="UniProtKB-SubCell"/>
</dbReference>
<keyword evidence="2" id="KW-1003">Cell membrane</keyword>